<proteinExistence type="predicted"/>
<dbReference type="EMBL" id="JAENHL010000004">
    <property type="protein sequence ID" value="MBK1865167.1"/>
    <property type="molecule type" value="Genomic_DNA"/>
</dbReference>
<sequence>MITAGGSGIGWAIARAFADNGAKVHICDVDERALGEATEKYPQIAATHLDITDEEAVDQWFDDALDDMDGLDVLINNAGIKGPTGYVEELKLDDWRECLSVCLDAQFLCARRAAPVMKEQRSGSIINISSTAGLYGYGLRTPYAAAKWAVIGFSKSLAVELGPYDVRVNAICPGSVEGPRMERVIKAEADSRGVAFDVVYKDYVQAQSIKRFVKPEEIADMCLFLASPASKMVTGQAISVDGHSETFHIGS</sequence>
<dbReference type="Proteomes" id="UP000616151">
    <property type="component" value="Unassembled WGS sequence"/>
</dbReference>
<protein>
    <submittedName>
        <fullName evidence="1">SDR family oxidoreductase</fullName>
    </submittedName>
</protein>
<organism evidence="1 2">
    <name type="scientific">Taklimakanibacter albus</name>
    <dbReference type="NCBI Taxonomy" id="2800327"/>
    <lineage>
        <taxon>Bacteria</taxon>
        <taxon>Pseudomonadati</taxon>
        <taxon>Pseudomonadota</taxon>
        <taxon>Alphaproteobacteria</taxon>
        <taxon>Hyphomicrobiales</taxon>
        <taxon>Aestuariivirgaceae</taxon>
        <taxon>Taklimakanibacter</taxon>
    </lineage>
</organism>
<keyword evidence="2" id="KW-1185">Reference proteome</keyword>
<reference evidence="1" key="1">
    <citation type="submission" date="2021-01" db="EMBL/GenBank/DDBJ databases">
        <authorList>
            <person name="Sun Q."/>
        </authorList>
    </citation>
    <scope>NUCLEOTIDE SEQUENCE</scope>
    <source>
        <strain evidence="1">YIM B02566</strain>
    </source>
</reference>
<accession>A0ACC5QXN6</accession>
<gene>
    <name evidence="1" type="ORF">JHL16_02290</name>
</gene>
<evidence type="ECO:0000313" key="2">
    <source>
        <dbReference type="Proteomes" id="UP000616151"/>
    </source>
</evidence>
<name>A0ACC5QXN6_9HYPH</name>
<comment type="caution">
    <text evidence="1">The sequence shown here is derived from an EMBL/GenBank/DDBJ whole genome shotgun (WGS) entry which is preliminary data.</text>
</comment>
<evidence type="ECO:0000313" key="1">
    <source>
        <dbReference type="EMBL" id="MBK1865167.1"/>
    </source>
</evidence>